<evidence type="ECO:0000313" key="3">
    <source>
        <dbReference type="Proteomes" id="UP001161691"/>
    </source>
</evidence>
<dbReference type="SUPFAM" id="SSF56300">
    <property type="entry name" value="Metallo-dependent phosphatases"/>
    <property type="match status" value="1"/>
</dbReference>
<gene>
    <name evidence="2" type="ORF">KB449_12500</name>
</gene>
<name>A0ABT6TIW9_9BACL</name>
<dbReference type="InterPro" id="IPR029052">
    <property type="entry name" value="Metallo-depent_PP-like"/>
</dbReference>
<dbReference type="Gene3D" id="3.60.21.10">
    <property type="match status" value="1"/>
</dbReference>
<sequence length="353" mass="39495">MVDIDEQYDHEVDQAVEALTDKQTNETLNLIFVTDLHHSCGGNQLRAARAIRELTSRLPLDLVVNGGDSAVNETKDQTLASQTEICHALRTPGVPVLSVKGNHDDNSIYGHDREEVRGRHVIYPSETKRLIQDGVLDAARWDSTRPDGLYYFVDVEAKKTRVIVLDTIDIPYADPDSGTIEHFGQWEYVFSPEQLNWLANEALHLRDKPDWRVLIVSHVAIFQDEVFGADFPVRNGEALWGIVCAFRDGGSYDAEVGEGESVRRVAADFGQQGKRMVIGCLFGHVHFDQTVYRDGIPMISTLNACTNQDFPEAPERKVGTLSESAFDIVTVNFGQSRVDTYRFGAGEHRSISF</sequence>
<organism evidence="2 3">
    <name type="scientific">Cohnella hashimotonis</name>
    <dbReference type="NCBI Taxonomy" id="2826895"/>
    <lineage>
        <taxon>Bacteria</taxon>
        <taxon>Bacillati</taxon>
        <taxon>Bacillota</taxon>
        <taxon>Bacilli</taxon>
        <taxon>Bacillales</taxon>
        <taxon>Paenibacillaceae</taxon>
        <taxon>Cohnella</taxon>
    </lineage>
</organism>
<dbReference type="RefSeq" id="WP_282908693.1">
    <property type="nucleotide sequence ID" value="NZ_JAGRPV010000001.1"/>
</dbReference>
<evidence type="ECO:0000313" key="2">
    <source>
        <dbReference type="EMBL" id="MDI4645792.1"/>
    </source>
</evidence>
<dbReference type="Pfam" id="PF00149">
    <property type="entry name" value="Metallophos"/>
    <property type="match status" value="1"/>
</dbReference>
<keyword evidence="3" id="KW-1185">Reference proteome</keyword>
<feature type="domain" description="Calcineurin-like phosphoesterase" evidence="1">
    <location>
        <begin position="30"/>
        <end position="286"/>
    </location>
</feature>
<accession>A0ABT6TIW9</accession>
<dbReference type="EMBL" id="JAGRPV010000001">
    <property type="protein sequence ID" value="MDI4645792.1"/>
    <property type="molecule type" value="Genomic_DNA"/>
</dbReference>
<protein>
    <submittedName>
        <fullName evidence="2">Metallophosphoesterase</fullName>
    </submittedName>
</protein>
<dbReference type="Proteomes" id="UP001161691">
    <property type="component" value="Unassembled WGS sequence"/>
</dbReference>
<dbReference type="InterPro" id="IPR004843">
    <property type="entry name" value="Calcineurin-like_PHP"/>
</dbReference>
<proteinExistence type="predicted"/>
<reference evidence="2" key="1">
    <citation type="submission" date="2023-04" db="EMBL/GenBank/DDBJ databases">
        <title>Comparative genomic analysis of Cohnella hashimotonis sp. nov., isolated from the International Space Station.</title>
        <authorList>
            <person name="Venkateswaran K."/>
            <person name="Simpson A."/>
        </authorList>
    </citation>
    <scope>NUCLEOTIDE SEQUENCE</scope>
    <source>
        <strain evidence="2">F6_2S_P_1</strain>
    </source>
</reference>
<evidence type="ECO:0000259" key="1">
    <source>
        <dbReference type="Pfam" id="PF00149"/>
    </source>
</evidence>
<comment type="caution">
    <text evidence="2">The sequence shown here is derived from an EMBL/GenBank/DDBJ whole genome shotgun (WGS) entry which is preliminary data.</text>
</comment>